<comment type="caution">
    <text evidence="1">The sequence shown here is derived from an EMBL/GenBank/DDBJ whole genome shotgun (WGS) entry which is preliminary data.</text>
</comment>
<dbReference type="Pfam" id="PF02597">
    <property type="entry name" value="ThiS"/>
    <property type="match status" value="1"/>
</dbReference>
<dbReference type="InterPro" id="IPR016155">
    <property type="entry name" value="Mopterin_synth/thiamin_S_b"/>
</dbReference>
<dbReference type="RefSeq" id="WP_123225517.1">
    <property type="nucleotide sequence ID" value="NZ_RJSE01000001.1"/>
</dbReference>
<name>A0A3N0CRG3_9ACTN</name>
<gene>
    <name evidence="1" type="ORF">EFK50_00085</name>
</gene>
<dbReference type="InterPro" id="IPR003749">
    <property type="entry name" value="ThiS/MoaD-like"/>
</dbReference>
<accession>A0A3N0CRG3</accession>
<dbReference type="EMBL" id="RJSE01000001">
    <property type="protein sequence ID" value="RNL66072.1"/>
    <property type="molecule type" value="Genomic_DNA"/>
</dbReference>
<reference evidence="1 2" key="1">
    <citation type="submission" date="2018-11" db="EMBL/GenBank/DDBJ databases">
        <authorList>
            <person name="Li F."/>
        </authorList>
    </citation>
    <scope>NUCLEOTIDE SEQUENCE [LARGE SCALE GENOMIC DNA]</scope>
    <source>
        <strain evidence="1 2">Gsoil 097</strain>
    </source>
</reference>
<proteinExistence type="predicted"/>
<protein>
    <submittedName>
        <fullName evidence="1">MoaD/ThiS family protein</fullName>
    </submittedName>
</protein>
<dbReference type="InterPro" id="IPR012675">
    <property type="entry name" value="Beta-grasp_dom_sf"/>
</dbReference>
<dbReference type="Gene3D" id="3.10.20.30">
    <property type="match status" value="1"/>
</dbReference>
<dbReference type="OrthoDB" id="4331766at2"/>
<organism evidence="1 2">
    <name type="scientific">Nocardioides marmoriginsengisoli</name>
    <dbReference type="NCBI Taxonomy" id="661483"/>
    <lineage>
        <taxon>Bacteria</taxon>
        <taxon>Bacillati</taxon>
        <taxon>Actinomycetota</taxon>
        <taxon>Actinomycetes</taxon>
        <taxon>Propionibacteriales</taxon>
        <taxon>Nocardioidaceae</taxon>
        <taxon>Nocardioides</taxon>
    </lineage>
</organism>
<dbReference type="AlphaFoldDB" id="A0A3N0CRG3"/>
<dbReference type="SUPFAM" id="SSF54285">
    <property type="entry name" value="MoaD/ThiS"/>
    <property type="match status" value="1"/>
</dbReference>
<dbReference type="CDD" id="cd17040">
    <property type="entry name" value="Ubl_MoaD_like"/>
    <property type="match status" value="1"/>
</dbReference>
<evidence type="ECO:0000313" key="1">
    <source>
        <dbReference type="EMBL" id="RNL66072.1"/>
    </source>
</evidence>
<sequence>MNAPPAPDQPPAGQITLRFWAAARAATGVAEEQIGVGGPVTLADLIARTTAAHGGPGSRAEAVLRTCSFLLGDRPVGKADPATVLVGPGETVEFLPPFAGG</sequence>
<keyword evidence="2" id="KW-1185">Reference proteome</keyword>
<evidence type="ECO:0000313" key="2">
    <source>
        <dbReference type="Proteomes" id="UP000267128"/>
    </source>
</evidence>
<dbReference type="Proteomes" id="UP000267128">
    <property type="component" value="Unassembled WGS sequence"/>
</dbReference>